<dbReference type="AlphaFoldDB" id="Q47D21"/>
<dbReference type="STRING" id="159087.Daro_2527"/>
<dbReference type="eggNOG" id="COG2887">
    <property type="taxonomic scope" value="Bacteria"/>
</dbReference>
<dbReference type="EMBL" id="CP000089">
    <property type="protein sequence ID" value="AAZ47260.1"/>
    <property type="molecule type" value="Genomic_DNA"/>
</dbReference>
<evidence type="ECO:0008006" key="2">
    <source>
        <dbReference type="Google" id="ProtNLM"/>
    </source>
</evidence>
<organism evidence="1">
    <name type="scientific">Dechloromonas aromatica (strain RCB)</name>
    <dbReference type="NCBI Taxonomy" id="159087"/>
    <lineage>
        <taxon>Bacteria</taxon>
        <taxon>Pseudomonadati</taxon>
        <taxon>Pseudomonadota</taxon>
        <taxon>Betaproteobacteria</taxon>
        <taxon>Rhodocyclales</taxon>
        <taxon>Azonexaceae</taxon>
        <taxon>Dechloromonas</taxon>
    </lineage>
</organism>
<proteinExistence type="predicted"/>
<protein>
    <recommendedName>
        <fullName evidence="2">PD-(D/E)XK endonuclease-like domain-containing protein</fullName>
    </recommendedName>
</protein>
<evidence type="ECO:0000313" key="1">
    <source>
        <dbReference type="EMBL" id="AAZ47260.1"/>
    </source>
</evidence>
<reference evidence="1" key="1">
    <citation type="submission" date="2005-08" db="EMBL/GenBank/DDBJ databases">
        <title>Complete sequence of Dechloromonas aromatica RCB.</title>
        <authorList>
            <person name="Salinero K.K."/>
            <person name="Copeland A."/>
            <person name="Lucas S."/>
            <person name="Lapidus A."/>
            <person name="Barry K."/>
            <person name="Detter J.C."/>
            <person name="Glavina T."/>
            <person name="Hammon N."/>
            <person name="Israni S."/>
            <person name="Pitluck S."/>
            <person name="Di Bartolo G."/>
            <person name="Trong S."/>
            <person name="Schmutz J."/>
            <person name="Larimer F."/>
            <person name="Land M."/>
            <person name="Ivanova N."/>
            <person name="Richardson P."/>
        </authorList>
    </citation>
    <scope>NUCLEOTIDE SEQUENCE</scope>
    <source>
        <strain evidence="1">RCB</strain>
    </source>
</reference>
<dbReference type="KEGG" id="dar:Daro_2527"/>
<sequence length="174" mass="19515">MIAGAVLILLLIWVLCRLERQGDQTWLPRELRRSTLVYAEKLFRAPGLITLTAKVDRGYRDPAGIIILVELKNRQRDRVSPSDVIELSAQRVAVMAETGGQVALHAYVIVQRPSGRRVVHRVGLLDVVEVGALIQRRESILIGRAAPRCSRSVRLCRGCVFQRRCTELPWCAGP</sequence>
<gene>
    <name evidence="1" type="ordered locus">Daro_2527</name>
</gene>
<dbReference type="HOGENOM" id="CLU_1486018_0_0_4"/>
<accession>Q47D21</accession>
<name>Q47D21_DECAR</name>